<evidence type="ECO:0000313" key="3">
    <source>
        <dbReference type="EMBL" id="MVN23147.1"/>
    </source>
</evidence>
<keyword evidence="1" id="KW-1133">Transmembrane helix</keyword>
<name>A0A7K1T0T5_9SPHI</name>
<dbReference type="EMBL" id="WPIK01000018">
    <property type="protein sequence ID" value="MVN23147.1"/>
    <property type="molecule type" value="Genomic_DNA"/>
</dbReference>
<dbReference type="InterPro" id="IPR005530">
    <property type="entry name" value="SPW"/>
</dbReference>
<dbReference type="Proteomes" id="UP000462014">
    <property type="component" value="Unassembled WGS sequence"/>
</dbReference>
<dbReference type="Pfam" id="PF03779">
    <property type="entry name" value="SPW"/>
    <property type="match status" value="1"/>
</dbReference>
<accession>A0A7K1T0T5</accession>
<keyword evidence="4" id="KW-1185">Reference proteome</keyword>
<sequence>MMKKPISRKMHGGADYAYAALAAVLPELAGFEEEEKAKLLCRIIGCGTLTYTLFTRAEWGLFKLIPFKAHLITDFTAGIFTLGAPWLFNFSQNKKARNAFLAIGLTSVVASILTKAEEM</sequence>
<dbReference type="AlphaFoldDB" id="A0A7K1T0T5"/>
<keyword evidence="1" id="KW-0812">Transmembrane</keyword>
<evidence type="ECO:0000259" key="2">
    <source>
        <dbReference type="Pfam" id="PF03779"/>
    </source>
</evidence>
<gene>
    <name evidence="3" type="ORF">GO621_16610</name>
</gene>
<keyword evidence="1" id="KW-0472">Membrane</keyword>
<feature type="transmembrane region" description="Helical" evidence="1">
    <location>
        <begin position="69"/>
        <end position="87"/>
    </location>
</feature>
<comment type="caution">
    <text evidence="3">The sequence shown here is derived from an EMBL/GenBank/DDBJ whole genome shotgun (WGS) entry which is preliminary data.</text>
</comment>
<evidence type="ECO:0000313" key="4">
    <source>
        <dbReference type="Proteomes" id="UP000462014"/>
    </source>
</evidence>
<evidence type="ECO:0000256" key="1">
    <source>
        <dbReference type="SAM" id="Phobius"/>
    </source>
</evidence>
<feature type="transmembrane region" description="Helical" evidence="1">
    <location>
        <begin position="39"/>
        <end position="57"/>
    </location>
</feature>
<protein>
    <recommendedName>
        <fullName evidence="2">SPW repeat-containing integral membrane domain-containing protein</fullName>
    </recommendedName>
</protein>
<feature type="domain" description="SPW repeat-containing integral membrane" evidence="2">
    <location>
        <begin position="11"/>
        <end position="111"/>
    </location>
</feature>
<reference evidence="3 4" key="1">
    <citation type="submission" date="2019-12" db="EMBL/GenBank/DDBJ databases">
        <title>Mucilaginibacter sp. HMF7410 genome sequencing and assembly.</title>
        <authorList>
            <person name="Kang H."/>
            <person name="Cha I."/>
            <person name="Kim H."/>
            <person name="Joh K."/>
        </authorList>
    </citation>
    <scope>NUCLEOTIDE SEQUENCE [LARGE SCALE GENOMIC DNA]</scope>
    <source>
        <strain evidence="3 4">HMF7410</strain>
    </source>
</reference>
<organism evidence="3 4">
    <name type="scientific">Mucilaginibacter arboris</name>
    <dbReference type="NCBI Taxonomy" id="2682090"/>
    <lineage>
        <taxon>Bacteria</taxon>
        <taxon>Pseudomonadati</taxon>
        <taxon>Bacteroidota</taxon>
        <taxon>Sphingobacteriia</taxon>
        <taxon>Sphingobacteriales</taxon>
        <taxon>Sphingobacteriaceae</taxon>
        <taxon>Mucilaginibacter</taxon>
    </lineage>
</organism>
<proteinExistence type="predicted"/>